<comment type="subcellular location">
    <subcellularLocation>
        <location evidence="1">Membrane</location>
        <topology evidence="1">Multi-pass membrane protein</topology>
    </subcellularLocation>
</comment>
<gene>
    <name evidence="6" type="ORF">K6V98_07205</name>
</gene>
<protein>
    <submittedName>
        <fullName evidence="6">Bile acid:sodium symporter family protein</fullName>
    </submittedName>
</protein>
<keyword evidence="7" id="KW-1185">Reference proteome</keyword>
<dbReference type="InterPro" id="IPR004710">
    <property type="entry name" value="Bilac:Na_transpt"/>
</dbReference>
<comment type="caution">
    <text evidence="6">The sequence shown here is derived from an EMBL/GenBank/DDBJ whole genome shotgun (WGS) entry which is preliminary data.</text>
</comment>
<keyword evidence="2 5" id="KW-0812">Transmembrane</keyword>
<evidence type="ECO:0000313" key="7">
    <source>
        <dbReference type="Proteomes" id="UP000700908"/>
    </source>
</evidence>
<dbReference type="Proteomes" id="UP000700908">
    <property type="component" value="Unassembled WGS sequence"/>
</dbReference>
<keyword evidence="4 5" id="KW-0472">Membrane</keyword>
<keyword evidence="3 5" id="KW-1133">Transmembrane helix</keyword>
<name>A0ABS7MM07_9ACTN</name>
<dbReference type="InterPro" id="IPR002657">
    <property type="entry name" value="BilAc:Na_symport/Acr3"/>
</dbReference>
<feature type="transmembrane region" description="Helical" evidence="5">
    <location>
        <begin position="77"/>
        <end position="100"/>
    </location>
</feature>
<dbReference type="PANTHER" id="PTHR10361:SF28">
    <property type="entry name" value="P3 PROTEIN-RELATED"/>
    <property type="match status" value="1"/>
</dbReference>
<evidence type="ECO:0000313" key="6">
    <source>
        <dbReference type="EMBL" id="MBY4798130.1"/>
    </source>
</evidence>
<evidence type="ECO:0000256" key="4">
    <source>
        <dbReference type="ARBA" id="ARBA00023136"/>
    </source>
</evidence>
<accession>A0ABS7MM07</accession>
<evidence type="ECO:0000256" key="1">
    <source>
        <dbReference type="ARBA" id="ARBA00004141"/>
    </source>
</evidence>
<dbReference type="EMBL" id="JAIMFO010000008">
    <property type="protein sequence ID" value="MBY4798130.1"/>
    <property type="molecule type" value="Genomic_DNA"/>
</dbReference>
<evidence type="ECO:0000256" key="3">
    <source>
        <dbReference type="ARBA" id="ARBA00022989"/>
    </source>
</evidence>
<dbReference type="Pfam" id="PF01758">
    <property type="entry name" value="SBF"/>
    <property type="match status" value="1"/>
</dbReference>
<dbReference type="PANTHER" id="PTHR10361">
    <property type="entry name" value="SODIUM-BILE ACID COTRANSPORTER"/>
    <property type="match status" value="1"/>
</dbReference>
<feature type="transmembrane region" description="Helical" evidence="5">
    <location>
        <begin position="106"/>
        <end position="128"/>
    </location>
</feature>
<feature type="transmembrane region" description="Helical" evidence="5">
    <location>
        <begin position="293"/>
        <end position="315"/>
    </location>
</feature>
<feature type="transmembrane region" description="Helical" evidence="5">
    <location>
        <begin position="135"/>
        <end position="155"/>
    </location>
</feature>
<feature type="transmembrane region" description="Helical" evidence="5">
    <location>
        <begin position="235"/>
        <end position="256"/>
    </location>
</feature>
<reference evidence="6 7" key="1">
    <citation type="submission" date="2021-08" db="EMBL/GenBank/DDBJ databases">
        <title>Collinsella faecalis sp. nov. isolated from swine faeces.</title>
        <authorList>
            <person name="Oh B.S."/>
            <person name="Lee J.H."/>
        </authorList>
    </citation>
    <scope>NUCLEOTIDE SEQUENCE [LARGE SCALE GENOMIC DNA]</scope>
    <source>
        <strain evidence="6 7">AGMB00827</strain>
    </source>
</reference>
<dbReference type="Gene3D" id="1.20.1530.20">
    <property type="match status" value="1"/>
</dbReference>
<sequence length="346" mass="37714">MHVVEVAVNTWIRFGKRMGELMPILVFGCVATGVLMPHVFSKLIPFVPGLFAFMTFQGSLSNTSHQLVETLRDPAELIVIVTISLVLMPTGASLLAKLFFANHPHLITGMVLAYCVPVGIVSFMWVDIFHGRTSLALAAVLASTLIAPFTIPFSLSLLLGEAVQIDALSMVGEMVPMIALPAIAGTLVNDLSRGWGHERLSPILGPASRIFMLLVICANSTSMSDYVVHMTWERVQVALFILSFSASGFFWGALAARIMGRSLPVLVTMSFDCGLRNISAGAVIAVSHFPGEAVFPVMCGTIFQQILASVAGRILQRLGNEERERQNRVFEAGRAAWRRIRTSRTR</sequence>
<feature type="transmembrane region" description="Helical" evidence="5">
    <location>
        <begin position="210"/>
        <end position="229"/>
    </location>
</feature>
<feature type="transmembrane region" description="Helical" evidence="5">
    <location>
        <begin position="21"/>
        <end position="40"/>
    </location>
</feature>
<organism evidence="6 7">
    <name type="scientific">Collinsella ureilytica</name>
    <dbReference type="NCBI Taxonomy" id="2869515"/>
    <lineage>
        <taxon>Bacteria</taxon>
        <taxon>Bacillati</taxon>
        <taxon>Actinomycetota</taxon>
        <taxon>Coriobacteriia</taxon>
        <taxon>Coriobacteriales</taxon>
        <taxon>Coriobacteriaceae</taxon>
        <taxon>Collinsella</taxon>
    </lineage>
</organism>
<evidence type="ECO:0000256" key="2">
    <source>
        <dbReference type="ARBA" id="ARBA00022692"/>
    </source>
</evidence>
<dbReference type="InterPro" id="IPR038770">
    <property type="entry name" value="Na+/solute_symporter_sf"/>
</dbReference>
<evidence type="ECO:0000256" key="5">
    <source>
        <dbReference type="SAM" id="Phobius"/>
    </source>
</evidence>
<feature type="transmembrane region" description="Helical" evidence="5">
    <location>
        <begin position="167"/>
        <end position="189"/>
    </location>
</feature>
<proteinExistence type="predicted"/>